<organism evidence="4 5">
    <name type="scientific">Aromatoleum diolicum</name>
    <dbReference type="NCBI Taxonomy" id="75796"/>
    <lineage>
        <taxon>Bacteria</taxon>
        <taxon>Pseudomonadati</taxon>
        <taxon>Pseudomonadota</taxon>
        <taxon>Betaproteobacteria</taxon>
        <taxon>Rhodocyclales</taxon>
        <taxon>Rhodocyclaceae</taxon>
        <taxon>Aromatoleum</taxon>
    </lineage>
</organism>
<dbReference type="Gene3D" id="3.10.350.10">
    <property type="entry name" value="LysM domain"/>
    <property type="match status" value="1"/>
</dbReference>
<dbReference type="CDD" id="cd00118">
    <property type="entry name" value="LysM"/>
    <property type="match status" value="1"/>
</dbReference>
<dbReference type="InterPro" id="IPR006860">
    <property type="entry name" value="FecR"/>
</dbReference>
<evidence type="ECO:0000256" key="1">
    <source>
        <dbReference type="SAM" id="SignalP"/>
    </source>
</evidence>
<dbReference type="Pfam" id="PF01476">
    <property type="entry name" value="LysM"/>
    <property type="match status" value="1"/>
</dbReference>
<feature type="signal peptide" evidence="1">
    <location>
        <begin position="1"/>
        <end position="27"/>
    </location>
</feature>
<dbReference type="Pfam" id="PF04773">
    <property type="entry name" value="FecR"/>
    <property type="match status" value="1"/>
</dbReference>
<feature type="chain" id="PRO_5047111583" description="FecR family protein" evidence="1">
    <location>
        <begin position="28"/>
        <end position="542"/>
    </location>
</feature>
<dbReference type="InterPro" id="IPR036779">
    <property type="entry name" value="LysM_dom_sf"/>
</dbReference>
<dbReference type="RefSeq" id="WP_169262266.1">
    <property type="nucleotide sequence ID" value="NZ_WTVQ01000051.1"/>
</dbReference>
<evidence type="ECO:0000259" key="2">
    <source>
        <dbReference type="Pfam" id="PF01476"/>
    </source>
</evidence>
<feature type="domain" description="FecR protein" evidence="3">
    <location>
        <begin position="120"/>
        <end position="219"/>
    </location>
</feature>
<feature type="domain" description="LysM" evidence="2">
    <location>
        <begin position="35"/>
        <end position="81"/>
    </location>
</feature>
<name>A0ABX1QI12_9RHOO</name>
<dbReference type="PIRSF" id="PIRSF029644">
    <property type="entry name" value="UCP029644"/>
    <property type="match status" value="1"/>
</dbReference>
<dbReference type="EMBL" id="WTVQ01000051">
    <property type="protein sequence ID" value="NMG77131.1"/>
    <property type="molecule type" value="Genomic_DNA"/>
</dbReference>
<dbReference type="PANTHER" id="PTHR38731:SF1">
    <property type="entry name" value="FECR PROTEIN DOMAIN-CONTAINING PROTEIN"/>
    <property type="match status" value="1"/>
</dbReference>
<dbReference type="Gene3D" id="2.60.120.1440">
    <property type="match status" value="1"/>
</dbReference>
<dbReference type="InterPro" id="IPR018392">
    <property type="entry name" value="LysM"/>
</dbReference>
<comment type="caution">
    <text evidence="4">The sequence shown here is derived from an EMBL/GenBank/DDBJ whole genome shotgun (WGS) entry which is preliminary data.</text>
</comment>
<keyword evidence="5" id="KW-1185">Reference proteome</keyword>
<proteinExistence type="predicted"/>
<protein>
    <recommendedName>
        <fullName evidence="6">FecR family protein</fullName>
    </recommendedName>
</protein>
<evidence type="ECO:0008006" key="6">
    <source>
        <dbReference type="Google" id="ProtNLM"/>
    </source>
</evidence>
<keyword evidence="1" id="KW-0732">Signal</keyword>
<dbReference type="Gene3D" id="2.60.40.10">
    <property type="entry name" value="Immunoglobulins"/>
    <property type="match status" value="2"/>
</dbReference>
<dbReference type="Proteomes" id="UP000648984">
    <property type="component" value="Unassembled WGS sequence"/>
</dbReference>
<gene>
    <name evidence="4" type="ORF">GPA25_20460</name>
</gene>
<evidence type="ECO:0000259" key="3">
    <source>
        <dbReference type="Pfam" id="PF04773"/>
    </source>
</evidence>
<dbReference type="InterPro" id="IPR016930">
    <property type="entry name" value="UCP029644"/>
</dbReference>
<evidence type="ECO:0000313" key="4">
    <source>
        <dbReference type="EMBL" id="NMG77131.1"/>
    </source>
</evidence>
<reference evidence="4 5" key="1">
    <citation type="submission" date="2019-12" db="EMBL/GenBank/DDBJ databases">
        <title>Comparative genomics gives insights into the taxonomy of the Azoarcus-Aromatoleum group and reveals separate origins of nif in the plant-associated Azoarcus and non-plant-associated Aromatoleum sub-groups.</title>
        <authorList>
            <person name="Lafos M."/>
            <person name="Maluk M."/>
            <person name="Batista M."/>
            <person name="Junghare M."/>
            <person name="Carmona M."/>
            <person name="Faoro H."/>
            <person name="Cruz L.M."/>
            <person name="Battistoni F."/>
            <person name="De Souza E."/>
            <person name="Pedrosa F."/>
            <person name="Chen W.-M."/>
            <person name="Poole P.S."/>
            <person name="Dixon R.A."/>
            <person name="James E.K."/>
        </authorList>
    </citation>
    <scope>NUCLEOTIDE SEQUENCE [LARGE SCALE GENOMIC DNA]</scope>
    <source>
        <strain evidence="4 5">22Lin</strain>
    </source>
</reference>
<accession>A0ABX1QI12</accession>
<sequence>MVHPACRPLLPGLAVLALASFCGAAAAAPGDEIRYRVRAGDTLIGLGQTLLANPAHWSRLQKLNAVADPYRIPVGTQLRIPVALLRAQPRSAEVVAVVGEARANGRALAAGETLGAGSALDTGDDGHVVLRLPDGSRLVLPARSSLRVDTLKGYAGTAAQDVRVRLDKGRVESRVAPQRGPAARYRVDTPTAVIGVRGTEFRVGVDDGASRAEVTAGRVAVSRAGERGRRAAVRELAAGFGLVARVGAGLPQAVPLLPAPSAAGLPTLFEEPLLRIPLPAMAGAHGWRLEVAEDRPDAPVLASQQLASGPARIAGLADGDYRLVLRAIDAQGLEGRDTTHAFRLKARPEPPFLGAPGDGGKASAGGVAFSWTQAPQATTYRLQLSAGEDFAAPLADVEGLGETAYRAELAPGNYRWRLASVRADGDRGPWSAAARFVVRPLPQAPEPPAIGSDTLEFRWKGEPEQRFDYQFAADESFAAPLHEGAVPEPHASLPRPGAGSYWMRVRAIDPDGFISPWTGAQKVVVPAQFPWWLLALPLLFVL</sequence>
<dbReference type="InterPro" id="IPR013783">
    <property type="entry name" value="Ig-like_fold"/>
</dbReference>
<evidence type="ECO:0000313" key="5">
    <source>
        <dbReference type="Proteomes" id="UP000648984"/>
    </source>
</evidence>
<dbReference type="PANTHER" id="PTHR38731">
    <property type="entry name" value="LIPL45-RELATED LIPOPROTEIN-RELATED"/>
    <property type="match status" value="1"/>
</dbReference>